<feature type="coiled-coil region" evidence="1">
    <location>
        <begin position="443"/>
        <end position="481"/>
    </location>
</feature>
<evidence type="ECO:0000259" key="3">
    <source>
        <dbReference type="Pfam" id="PF00350"/>
    </source>
</evidence>
<proteinExistence type="predicted"/>
<reference evidence="5 6" key="1">
    <citation type="journal article" date="2018" name="PLoS Pathog.">
        <title>Evolution of structural diversity of trichothecenes, a family of toxins produced by plant pathogenic and entomopathogenic fungi.</title>
        <authorList>
            <person name="Proctor R.H."/>
            <person name="McCormick S.P."/>
            <person name="Kim H.S."/>
            <person name="Cardoza R.E."/>
            <person name="Stanley A.M."/>
            <person name="Lindo L."/>
            <person name="Kelly A."/>
            <person name="Brown D.W."/>
            <person name="Lee T."/>
            <person name="Vaughan M.M."/>
            <person name="Alexander N.J."/>
            <person name="Busman M."/>
            <person name="Gutierrez S."/>
        </authorList>
    </citation>
    <scope>NUCLEOTIDE SEQUENCE [LARGE SCALE GENOMIC DNA]</scope>
    <source>
        <strain evidence="5 6">NRRL 20695</strain>
    </source>
</reference>
<sequence length="1019" mass="115531">MKIKLRWMSRATVKRERSPDLDHESDAPNPKRQANGTAGVARAPLQFPWRTCDDLEDAERLKIKEEAVFQAETYCDQIRAALGSVSTIPRDSPEATMMGRRNVKLWCEQYDAVCTKHQGREILVGVEGPTGAGKSSFLNSLLGIPELFPSGQESAATAVIGKVSWNWVDTPGREFRAKVVFRKKDEIADEIKSFLKEINHFSDLKEGRLDDHFDDEDDKADAISISKTTIDREIPRLKAAWGMKRGQLFQLAKQCPGELSYEDAVLTIFRKNSTATNFLHSGEIEFDRSTAETLSEAIKPFLDSSSNTHGGTNKFSAWPLVKSVHIYVEAEILKPGITLVDLPGCGDAVESRSEVTTKISHTLDVRMVVSPIIRAADEKQGRALMQNGFDEAQMRIRGKLDGRGFCVIASKMDDMNVDSYIHQCDELAHDTNVIQKLDKRKALMDEQKKLEAMRRDLSTAKKQAESRQKRASKLYDNTRKKLNIDPNASDPRLLTLRAQRDVQDNALIDAYRRLDECQLRESQIVTEMKYTEDWIYHRAIQTRNTRVIEQLRTNFASRQAQIDHDDAPERSQIDTEYVLPILPVSTTAFWRLESKQGHMSGFPDHTYTGIPAVEQWIHRATLTKREKHLDEALMGYQNLMTMMKIYSAENSQNLETNFTRLQVEAALADTHDSFTKSMGSKLSETCSEINKLDPIAQGHKAKKKFLQEAPGIVQRWAYKYPDHDGNVEKLHYATHDAILRRDGSLYTSPSSGITYTWNENLVAPIIEALSRDWDRKMNRQLPLIQRPMFLDYSRLFTEYLNALQCVINEKVPTLADQFSNLRPILESSQRATEMQIGEVLGTLSEKAAMVTHDAVKYLKGEIKPIFETALNITGTGCFALRKETIRTKIKNDANLICDKMINRLVDGVAERKAEVPAQLKIVAAKGPRIVQEKLSCLVNNLVENCSADPAMNAKKTRLQNEVRVHIEAWESSWAEERNYEDHILDLDLDIPDSIPEPDPEEDSHDEAMGDGLDDDDGRY</sequence>
<evidence type="ECO:0000259" key="4">
    <source>
        <dbReference type="Pfam" id="PF24564"/>
    </source>
</evidence>
<dbReference type="Proteomes" id="UP000266234">
    <property type="component" value="Unassembled WGS sequence"/>
</dbReference>
<accession>A0A395RVJ0</accession>
<dbReference type="OrthoDB" id="3598281at2759"/>
<evidence type="ECO:0000313" key="5">
    <source>
        <dbReference type="EMBL" id="RGP63852.1"/>
    </source>
</evidence>
<evidence type="ECO:0000256" key="2">
    <source>
        <dbReference type="SAM" id="MobiDB-lite"/>
    </source>
</evidence>
<feature type="domain" description="DUF7605" evidence="4">
    <location>
        <begin position="716"/>
        <end position="892"/>
    </location>
</feature>
<dbReference type="Gene3D" id="3.40.50.300">
    <property type="entry name" value="P-loop containing nucleotide triphosphate hydrolases"/>
    <property type="match status" value="1"/>
</dbReference>
<gene>
    <name evidence="5" type="ORF">FLONG3_9746</name>
</gene>
<dbReference type="InterPro" id="IPR045063">
    <property type="entry name" value="Dynamin_N"/>
</dbReference>
<dbReference type="PANTHER" id="PTHR36681">
    <property type="entry name" value="NUCLEAR GTPASE, GERMINAL CENTER-ASSOCIATED, TANDEM DUPLICATE 3"/>
    <property type="match status" value="1"/>
</dbReference>
<comment type="caution">
    <text evidence="5">The sequence shown here is derived from an EMBL/GenBank/DDBJ whole genome shotgun (WGS) entry which is preliminary data.</text>
</comment>
<organism evidence="5 6">
    <name type="scientific">Fusarium longipes</name>
    <dbReference type="NCBI Taxonomy" id="694270"/>
    <lineage>
        <taxon>Eukaryota</taxon>
        <taxon>Fungi</taxon>
        <taxon>Dikarya</taxon>
        <taxon>Ascomycota</taxon>
        <taxon>Pezizomycotina</taxon>
        <taxon>Sordariomycetes</taxon>
        <taxon>Hypocreomycetidae</taxon>
        <taxon>Hypocreales</taxon>
        <taxon>Nectriaceae</taxon>
        <taxon>Fusarium</taxon>
    </lineage>
</organism>
<feature type="domain" description="Dynamin N-terminal" evidence="3">
    <location>
        <begin position="125"/>
        <end position="386"/>
    </location>
</feature>
<name>A0A395RVJ0_9HYPO</name>
<keyword evidence="6" id="KW-1185">Reference proteome</keyword>
<keyword evidence="1" id="KW-0175">Coiled coil</keyword>
<dbReference type="InterPro" id="IPR027417">
    <property type="entry name" value="P-loop_NTPase"/>
</dbReference>
<dbReference type="Pfam" id="PF00350">
    <property type="entry name" value="Dynamin_N"/>
    <property type="match status" value="1"/>
</dbReference>
<dbReference type="SUPFAM" id="SSF52540">
    <property type="entry name" value="P-loop containing nucleoside triphosphate hydrolases"/>
    <property type="match status" value="1"/>
</dbReference>
<dbReference type="EMBL" id="PXOG01000260">
    <property type="protein sequence ID" value="RGP63852.1"/>
    <property type="molecule type" value="Genomic_DNA"/>
</dbReference>
<feature type="region of interest" description="Disordered" evidence="2">
    <location>
        <begin position="988"/>
        <end position="1019"/>
    </location>
</feature>
<feature type="compositionally biased region" description="Basic and acidic residues" evidence="2">
    <location>
        <begin position="13"/>
        <end position="26"/>
    </location>
</feature>
<dbReference type="Pfam" id="PF24564">
    <property type="entry name" value="DUF7605"/>
    <property type="match status" value="1"/>
</dbReference>
<evidence type="ECO:0000313" key="6">
    <source>
        <dbReference type="Proteomes" id="UP000266234"/>
    </source>
</evidence>
<feature type="compositionally biased region" description="Acidic residues" evidence="2">
    <location>
        <begin position="988"/>
        <end position="1004"/>
    </location>
</feature>
<dbReference type="PANTHER" id="PTHR36681:SF3">
    <property type="entry name" value="NUCLEAR GTPASE, GERMINAL CENTER-ASSOCIATED, TANDEM DUPLICATE 3"/>
    <property type="match status" value="1"/>
</dbReference>
<dbReference type="InterPro" id="IPR056024">
    <property type="entry name" value="DUF7605"/>
</dbReference>
<protein>
    <submittedName>
        <fullName evidence="5">GTPase slip-gc</fullName>
    </submittedName>
</protein>
<dbReference type="AlphaFoldDB" id="A0A395RVJ0"/>
<evidence type="ECO:0000256" key="1">
    <source>
        <dbReference type="SAM" id="Coils"/>
    </source>
</evidence>
<feature type="region of interest" description="Disordered" evidence="2">
    <location>
        <begin position="11"/>
        <end position="40"/>
    </location>
</feature>